<dbReference type="InterPro" id="IPR036390">
    <property type="entry name" value="WH_DNA-bd_sf"/>
</dbReference>
<evidence type="ECO:0000256" key="3">
    <source>
        <dbReference type="ARBA" id="ARBA00023163"/>
    </source>
</evidence>
<evidence type="ECO:0000256" key="2">
    <source>
        <dbReference type="ARBA" id="ARBA00023125"/>
    </source>
</evidence>
<evidence type="ECO:0000313" key="6">
    <source>
        <dbReference type="Proteomes" id="UP000076770"/>
    </source>
</evidence>
<dbReference type="PANTHER" id="PTHR33204">
    <property type="entry name" value="TRANSCRIPTIONAL REGULATOR, MARR FAMILY"/>
    <property type="match status" value="1"/>
</dbReference>
<reference evidence="6" key="1">
    <citation type="submission" date="2016-04" db="EMBL/GenBank/DDBJ databases">
        <authorList>
            <person name="Shah S.A."/>
            <person name="Garrett R.A."/>
        </authorList>
    </citation>
    <scope>NUCLEOTIDE SEQUENCE [LARGE SCALE GENOMIC DNA]</scope>
    <source>
        <strain evidence="6">ATCC 35091 / DSM 1616 / JCM 8930 / NBRC 15331 / P1</strain>
    </source>
</reference>
<dbReference type="Pfam" id="PF01638">
    <property type="entry name" value="HxlR"/>
    <property type="match status" value="1"/>
</dbReference>
<organism evidence="5 6">
    <name type="scientific">Saccharolobus solfataricus</name>
    <name type="common">Sulfolobus solfataricus</name>
    <dbReference type="NCBI Taxonomy" id="2287"/>
    <lineage>
        <taxon>Archaea</taxon>
        <taxon>Thermoproteota</taxon>
        <taxon>Thermoprotei</taxon>
        <taxon>Sulfolobales</taxon>
        <taxon>Sulfolobaceae</taxon>
        <taxon>Saccharolobus</taxon>
    </lineage>
</organism>
<dbReference type="GeneID" id="27427563"/>
<keyword evidence="2" id="KW-0238">DNA-binding</keyword>
<keyword evidence="3" id="KW-0804">Transcription</keyword>
<dbReference type="OrthoDB" id="10490at2157"/>
<dbReference type="Proteomes" id="UP000076770">
    <property type="component" value="Chromosome i"/>
</dbReference>
<name>A0A157T1S6_SACSO</name>
<dbReference type="GO" id="GO:0003677">
    <property type="term" value="F:DNA binding"/>
    <property type="evidence" value="ECO:0007669"/>
    <property type="project" value="UniProtKB-KW"/>
</dbReference>
<dbReference type="InterPro" id="IPR036388">
    <property type="entry name" value="WH-like_DNA-bd_sf"/>
</dbReference>
<dbReference type="RefSeq" id="WP_063492762.1">
    <property type="nucleotide sequence ID" value="NZ_LT549890.1"/>
</dbReference>
<dbReference type="EMBL" id="LT549890">
    <property type="protein sequence ID" value="SAI84848.1"/>
    <property type="molecule type" value="Genomic_DNA"/>
</dbReference>
<dbReference type="Gene3D" id="1.10.10.10">
    <property type="entry name" value="Winged helix-like DNA-binding domain superfamily/Winged helix DNA-binding domain"/>
    <property type="match status" value="1"/>
</dbReference>
<dbReference type="PANTHER" id="PTHR33204:SF37">
    <property type="entry name" value="HTH-TYPE TRANSCRIPTIONAL REGULATOR YODB"/>
    <property type="match status" value="1"/>
</dbReference>
<protein>
    <submittedName>
        <fullName evidence="5">HxlR family transcriptional regulator</fullName>
    </submittedName>
</protein>
<keyword evidence="1" id="KW-0805">Transcription regulation</keyword>
<dbReference type="SUPFAM" id="SSF46785">
    <property type="entry name" value="Winged helix' DNA-binding domain"/>
    <property type="match status" value="1"/>
</dbReference>
<dbReference type="AlphaFoldDB" id="A0A157T1S6"/>
<sequence>MTECCIKEDQDLCVLYSSKLLELIMKKYTYSILVLLDKYGKLRFNELQRKISGLTQRSLSIRLKELEKAKLVKRVVETTEPVKVYYVITTEGKAVKNAIQILVSLVNLLDNSNKDEYLC</sequence>
<proteinExistence type="predicted"/>
<dbReference type="PATRIC" id="fig|2287.9.peg.1313"/>
<feature type="domain" description="HTH hxlR-type" evidence="4">
    <location>
        <begin position="13"/>
        <end position="114"/>
    </location>
</feature>
<evidence type="ECO:0000259" key="4">
    <source>
        <dbReference type="PROSITE" id="PS51118"/>
    </source>
</evidence>
<dbReference type="PROSITE" id="PS51118">
    <property type="entry name" value="HTH_HXLR"/>
    <property type="match status" value="1"/>
</dbReference>
<dbReference type="InterPro" id="IPR002577">
    <property type="entry name" value="HTH_HxlR"/>
</dbReference>
<evidence type="ECO:0000256" key="1">
    <source>
        <dbReference type="ARBA" id="ARBA00023015"/>
    </source>
</evidence>
<evidence type="ECO:0000313" key="5">
    <source>
        <dbReference type="EMBL" id="SAI84848.1"/>
    </source>
</evidence>
<gene>
    <name evidence="5" type="ORF">SSOP1_1294</name>
</gene>
<accession>A0A157T1S6</accession>